<evidence type="ECO:0000313" key="1">
    <source>
        <dbReference type="EMBL" id="SGY12194.1"/>
    </source>
</evidence>
<organism evidence="1 2">
    <name type="scientific">Microbotryum silenes-dioicae</name>
    <dbReference type="NCBI Taxonomy" id="796604"/>
    <lineage>
        <taxon>Eukaryota</taxon>
        <taxon>Fungi</taxon>
        <taxon>Dikarya</taxon>
        <taxon>Basidiomycota</taxon>
        <taxon>Pucciniomycotina</taxon>
        <taxon>Microbotryomycetes</taxon>
        <taxon>Microbotryales</taxon>
        <taxon>Microbotryaceae</taxon>
        <taxon>Microbotryum</taxon>
    </lineage>
</organism>
<proteinExistence type="predicted"/>
<protein>
    <submittedName>
        <fullName evidence="1">BQ5605_C011g06422 protein</fullName>
    </submittedName>
</protein>
<sequence length="43" mass="4960">MVWWKGVSRASRVEQVLCGLDAIRQVACTIGDRKFSCWSRGFR</sequence>
<dbReference type="Proteomes" id="UP000249464">
    <property type="component" value="Unassembled WGS sequence"/>
</dbReference>
<name>A0A2X0LT96_9BASI</name>
<dbReference type="EMBL" id="FQNC01000011">
    <property type="protein sequence ID" value="SGY12194.1"/>
    <property type="molecule type" value="Genomic_DNA"/>
</dbReference>
<reference evidence="1 2" key="1">
    <citation type="submission" date="2016-11" db="EMBL/GenBank/DDBJ databases">
        <authorList>
            <person name="Jaros S."/>
            <person name="Januszkiewicz K."/>
            <person name="Wedrychowicz H."/>
        </authorList>
    </citation>
    <scope>NUCLEOTIDE SEQUENCE [LARGE SCALE GENOMIC DNA]</scope>
</reference>
<accession>A0A2X0LT96</accession>
<keyword evidence="2" id="KW-1185">Reference proteome</keyword>
<gene>
    <name evidence="1" type="primary">BQ5605_C011g06422</name>
    <name evidence="1" type="ORF">BQ5605_C011G06422</name>
</gene>
<evidence type="ECO:0000313" key="2">
    <source>
        <dbReference type="Proteomes" id="UP000249464"/>
    </source>
</evidence>
<dbReference type="AlphaFoldDB" id="A0A2X0LT96"/>